<dbReference type="Gene3D" id="3.40.50.620">
    <property type="entry name" value="HUPs"/>
    <property type="match status" value="1"/>
</dbReference>
<keyword evidence="6" id="KW-0963">Cytoplasm</keyword>
<keyword evidence="4 6" id="KW-0067">ATP-binding</keyword>
<dbReference type="GO" id="GO:0032267">
    <property type="term" value="F:tRNA(Ile)-lysidine synthase activity"/>
    <property type="evidence" value="ECO:0007669"/>
    <property type="project" value="UniProtKB-EC"/>
</dbReference>
<feature type="binding site" evidence="6">
    <location>
        <begin position="16"/>
        <end position="21"/>
    </location>
    <ligand>
        <name>ATP</name>
        <dbReference type="ChEBI" id="CHEBI:30616"/>
    </ligand>
</feature>
<dbReference type="CDD" id="cd01992">
    <property type="entry name" value="TilS_N"/>
    <property type="match status" value="1"/>
</dbReference>
<evidence type="ECO:0000256" key="1">
    <source>
        <dbReference type="ARBA" id="ARBA00022598"/>
    </source>
</evidence>
<comment type="domain">
    <text evidence="6">The N-terminal region contains the highly conserved SGGXDS motif, predicted to be a P-loop motif involved in ATP binding.</text>
</comment>
<accession>A0ABT5J5E5</accession>
<comment type="caution">
    <text evidence="9">The sequence shown here is derived from an EMBL/GenBank/DDBJ whole genome shotgun (WGS) entry which is preliminary data.</text>
</comment>
<organism evidence="9 10">
    <name type="scientific">Rhodoplanes tepidamans</name>
    <name type="common">Rhodoplanes cryptolactis</name>
    <dbReference type="NCBI Taxonomy" id="200616"/>
    <lineage>
        <taxon>Bacteria</taxon>
        <taxon>Pseudomonadati</taxon>
        <taxon>Pseudomonadota</taxon>
        <taxon>Alphaproteobacteria</taxon>
        <taxon>Hyphomicrobiales</taxon>
        <taxon>Nitrobacteraceae</taxon>
        <taxon>Rhodoplanes</taxon>
    </lineage>
</organism>
<evidence type="ECO:0000256" key="6">
    <source>
        <dbReference type="HAMAP-Rule" id="MF_01161"/>
    </source>
</evidence>
<keyword evidence="3 6" id="KW-0547">Nucleotide-binding</keyword>
<dbReference type="HAMAP" id="MF_01161">
    <property type="entry name" value="tRNA_Ile_lys_synt"/>
    <property type="match status" value="1"/>
</dbReference>
<proteinExistence type="inferred from homology"/>
<dbReference type="Pfam" id="PF01171">
    <property type="entry name" value="ATP_bind_3"/>
    <property type="match status" value="1"/>
</dbReference>
<dbReference type="PANTHER" id="PTHR43033:SF1">
    <property type="entry name" value="TRNA(ILE)-LYSIDINE SYNTHASE-RELATED"/>
    <property type="match status" value="1"/>
</dbReference>
<evidence type="ECO:0000256" key="2">
    <source>
        <dbReference type="ARBA" id="ARBA00022694"/>
    </source>
</evidence>
<dbReference type="InterPro" id="IPR012094">
    <property type="entry name" value="tRNA_Ile_lys_synt"/>
</dbReference>
<name>A0ABT5J5E5_RHOTP</name>
<reference evidence="9" key="2">
    <citation type="submission" date="2023-02" db="EMBL/GenBank/DDBJ databases">
        <authorList>
            <person name="Rayyan A."/>
            <person name="Meyer T."/>
            <person name="Kyndt J.A."/>
        </authorList>
    </citation>
    <scope>NUCLEOTIDE SEQUENCE</scope>
    <source>
        <strain evidence="9">DSM 9987</strain>
    </source>
</reference>
<dbReference type="Proteomes" id="UP001165652">
    <property type="component" value="Unassembled WGS sequence"/>
</dbReference>
<dbReference type="NCBIfam" id="TIGR02432">
    <property type="entry name" value="lysidine_TilS_N"/>
    <property type="match status" value="1"/>
</dbReference>
<feature type="domain" description="tRNA(Ile)-lysidine/2-thiocytidine synthase N-terminal" evidence="8">
    <location>
        <begin position="11"/>
        <end position="208"/>
    </location>
</feature>
<gene>
    <name evidence="6 9" type="primary">tilS</name>
    <name evidence="9" type="ORF">PQJ73_04090</name>
</gene>
<feature type="compositionally biased region" description="Pro residues" evidence="7">
    <location>
        <begin position="351"/>
        <end position="361"/>
    </location>
</feature>
<evidence type="ECO:0000256" key="5">
    <source>
        <dbReference type="ARBA" id="ARBA00048539"/>
    </source>
</evidence>
<dbReference type="PANTHER" id="PTHR43033">
    <property type="entry name" value="TRNA(ILE)-LYSIDINE SYNTHASE-RELATED"/>
    <property type="match status" value="1"/>
</dbReference>
<comment type="similarity">
    <text evidence="6">Belongs to the tRNA(Ile)-lysidine synthase family.</text>
</comment>
<dbReference type="InterPro" id="IPR011063">
    <property type="entry name" value="TilS/TtcA_N"/>
</dbReference>
<comment type="catalytic activity">
    <reaction evidence="5 6">
        <text>cytidine(34) in tRNA(Ile2) + L-lysine + ATP = lysidine(34) in tRNA(Ile2) + AMP + diphosphate + H(+)</text>
        <dbReference type="Rhea" id="RHEA:43744"/>
        <dbReference type="Rhea" id="RHEA-COMP:10625"/>
        <dbReference type="Rhea" id="RHEA-COMP:10670"/>
        <dbReference type="ChEBI" id="CHEBI:15378"/>
        <dbReference type="ChEBI" id="CHEBI:30616"/>
        <dbReference type="ChEBI" id="CHEBI:32551"/>
        <dbReference type="ChEBI" id="CHEBI:33019"/>
        <dbReference type="ChEBI" id="CHEBI:82748"/>
        <dbReference type="ChEBI" id="CHEBI:83665"/>
        <dbReference type="ChEBI" id="CHEBI:456215"/>
        <dbReference type="EC" id="6.3.4.19"/>
    </reaction>
</comment>
<evidence type="ECO:0000313" key="10">
    <source>
        <dbReference type="Proteomes" id="UP001165652"/>
    </source>
</evidence>
<feature type="region of interest" description="Disordered" evidence="7">
    <location>
        <begin position="332"/>
        <end position="361"/>
    </location>
</feature>
<keyword evidence="1 6" id="KW-0436">Ligase</keyword>
<keyword evidence="2 6" id="KW-0819">tRNA processing</keyword>
<dbReference type="InterPro" id="IPR012795">
    <property type="entry name" value="tRNA_Ile_lys_synt_N"/>
</dbReference>
<evidence type="ECO:0000256" key="3">
    <source>
        <dbReference type="ARBA" id="ARBA00022741"/>
    </source>
</evidence>
<dbReference type="EC" id="6.3.4.19" evidence="6"/>
<evidence type="ECO:0000256" key="7">
    <source>
        <dbReference type="SAM" id="MobiDB-lite"/>
    </source>
</evidence>
<evidence type="ECO:0000259" key="8">
    <source>
        <dbReference type="Pfam" id="PF01171"/>
    </source>
</evidence>
<keyword evidence="10" id="KW-1185">Reference proteome</keyword>
<dbReference type="SUPFAM" id="SSF52402">
    <property type="entry name" value="Adenine nucleotide alpha hydrolases-like"/>
    <property type="match status" value="1"/>
</dbReference>
<dbReference type="EMBL" id="JAQQLI010000004">
    <property type="protein sequence ID" value="MDC7784854.1"/>
    <property type="molecule type" value="Genomic_DNA"/>
</dbReference>
<dbReference type="InterPro" id="IPR014729">
    <property type="entry name" value="Rossmann-like_a/b/a_fold"/>
</dbReference>
<sequence length="361" mass="36673">MFAGLAHLPALLLAVSGGPDSTALLVLAARWRAGLDAGPRLVAATVDHGLRRGAAAEALAVAALAGDLGLAHHTLRWTGDKPAAGLQEAARAARYRLLAEAARAAGAAHVLTAHTRDDQAETVLFRLARGSGVAGLAGMARVSPLPVSGPAPPPARPAGGARDGALWLVRPFLDIPKARLVATLAAAGIPWADDPSNRDPRFTRSRLRGMLPGLAAEGLSAARLAQLAARMRRADAALEAAVERLAADLAVPDLRPGAAATIAAAGWVRAPAELRLRLLGRLVAAAGTEGPVELGKLEDVAEALAAACAGPAPAARFRRTLAGAMVTLSGGRLTIEPAPPRRHGRNAAPAPAGPVPNPTET</sequence>
<comment type="subcellular location">
    <subcellularLocation>
        <location evidence="6">Cytoplasm</location>
    </subcellularLocation>
</comment>
<evidence type="ECO:0000256" key="4">
    <source>
        <dbReference type="ARBA" id="ARBA00022840"/>
    </source>
</evidence>
<reference evidence="9" key="1">
    <citation type="journal article" date="2023" name="Microbiol Resour">
        <title>Genome Sequences of Rhodoplanes serenus and Two Thermotolerant Strains, Rhodoplanes tepidamans and 'Rhodoplanes cryptolactis,' Further Refine the Genus.</title>
        <authorList>
            <person name="Rayyan A.A."/>
            <person name="Kyndt J.A."/>
        </authorList>
    </citation>
    <scope>NUCLEOTIDE SEQUENCE</scope>
    <source>
        <strain evidence="9">DSM 9987</strain>
    </source>
</reference>
<protein>
    <recommendedName>
        <fullName evidence="6">tRNA(Ile)-lysidine synthase</fullName>
        <ecNumber evidence="6">6.3.4.19</ecNumber>
    </recommendedName>
    <alternativeName>
        <fullName evidence="6">tRNA(Ile)-2-lysyl-cytidine synthase</fullName>
    </alternativeName>
    <alternativeName>
        <fullName evidence="6">tRNA(Ile)-lysidine synthetase</fullName>
    </alternativeName>
</protein>
<comment type="function">
    <text evidence="6">Ligates lysine onto the cytidine present at position 34 of the AUA codon-specific tRNA(Ile) that contains the anticodon CAU, in an ATP-dependent manner. Cytidine is converted to lysidine, thus changing the amino acid specificity of the tRNA from methionine to isoleucine.</text>
</comment>
<evidence type="ECO:0000313" key="9">
    <source>
        <dbReference type="EMBL" id="MDC7784854.1"/>
    </source>
</evidence>